<evidence type="ECO:0000259" key="1">
    <source>
        <dbReference type="SMART" id="SM01037"/>
    </source>
</evidence>
<dbReference type="InterPro" id="IPR051761">
    <property type="entry name" value="MLP-like_ligand-binding"/>
</dbReference>
<proteinExistence type="predicted"/>
<reference evidence="2 3" key="1">
    <citation type="submission" date="2024-01" db="EMBL/GenBank/DDBJ databases">
        <title>The genomes of 5 underutilized Papilionoideae crops provide insights into root nodulation and disease resistanc.</title>
        <authorList>
            <person name="Jiang F."/>
        </authorList>
    </citation>
    <scope>NUCLEOTIDE SEQUENCE [LARGE SCALE GENOMIC DNA]</scope>
    <source>
        <strain evidence="2">LVBAO_FW01</strain>
        <tissue evidence="2">Leaves</tissue>
    </source>
</reference>
<dbReference type="GO" id="GO:0006952">
    <property type="term" value="P:defense response"/>
    <property type="evidence" value="ECO:0007669"/>
    <property type="project" value="InterPro"/>
</dbReference>
<accession>A0AAN9KTB3</accession>
<organism evidence="2 3">
    <name type="scientific">Canavalia gladiata</name>
    <name type="common">Sword bean</name>
    <name type="synonym">Dolichos gladiatus</name>
    <dbReference type="NCBI Taxonomy" id="3824"/>
    <lineage>
        <taxon>Eukaryota</taxon>
        <taxon>Viridiplantae</taxon>
        <taxon>Streptophyta</taxon>
        <taxon>Embryophyta</taxon>
        <taxon>Tracheophyta</taxon>
        <taxon>Spermatophyta</taxon>
        <taxon>Magnoliopsida</taxon>
        <taxon>eudicotyledons</taxon>
        <taxon>Gunneridae</taxon>
        <taxon>Pentapetalae</taxon>
        <taxon>rosids</taxon>
        <taxon>fabids</taxon>
        <taxon>Fabales</taxon>
        <taxon>Fabaceae</taxon>
        <taxon>Papilionoideae</taxon>
        <taxon>50 kb inversion clade</taxon>
        <taxon>NPAAA clade</taxon>
        <taxon>indigoferoid/millettioid clade</taxon>
        <taxon>Phaseoleae</taxon>
        <taxon>Canavalia</taxon>
    </lineage>
</organism>
<dbReference type="SUPFAM" id="SSF55961">
    <property type="entry name" value="Bet v1-like"/>
    <property type="match status" value="1"/>
</dbReference>
<feature type="domain" description="Bet v I/Major latex protein" evidence="1">
    <location>
        <begin position="4"/>
        <end position="153"/>
    </location>
</feature>
<dbReference type="Pfam" id="PF00407">
    <property type="entry name" value="Bet_v_1"/>
    <property type="match status" value="1"/>
</dbReference>
<sequence>MAYSQLQKLESRVHIKASAEKFHDLFSNRTHHIAKICPDKVQAINIHKGEWGSEGSIISWNYLHEGKAHADKLVVESIDRENNIIIFKAVEGGLLGYYKSLKSTLQITSKENGSEVLWVLEYEKQNANIPDPHSYLKLADELSKEIDAYLTKDQN</sequence>
<dbReference type="Gene3D" id="3.30.530.20">
    <property type="match status" value="1"/>
</dbReference>
<dbReference type="Proteomes" id="UP001367508">
    <property type="component" value="Unassembled WGS sequence"/>
</dbReference>
<evidence type="ECO:0000313" key="3">
    <source>
        <dbReference type="Proteomes" id="UP001367508"/>
    </source>
</evidence>
<dbReference type="InterPro" id="IPR000916">
    <property type="entry name" value="Bet_v_I/MLP"/>
</dbReference>
<protein>
    <recommendedName>
        <fullName evidence="1">Bet v I/Major latex protein domain-containing protein</fullName>
    </recommendedName>
</protein>
<dbReference type="SMART" id="SM01037">
    <property type="entry name" value="Bet_v_1"/>
    <property type="match status" value="1"/>
</dbReference>
<gene>
    <name evidence="2" type="ORF">VNO77_27042</name>
</gene>
<keyword evidence="3" id="KW-1185">Reference proteome</keyword>
<dbReference type="CDD" id="cd07816">
    <property type="entry name" value="Bet_v1-like"/>
    <property type="match status" value="1"/>
</dbReference>
<dbReference type="AlphaFoldDB" id="A0AAN9KTB3"/>
<name>A0AAN9KTB3_CANGL</name>
<dbReference type="EMBL" id="JAYMYQ010000006">
    <property type="protein sequence ID" value="KAK7323565.1"/>
    <property type="molecule type" value="Genomic_DNA"/>
</dbReference>
<dbReference type="PANTHER" id="PTHR31907">
    <property type="entry name" value="MLP-LIKE PROTEIN 423"/>
    <property type="match status" value="1"/>
</dbReference>
<dbReference type="InterPro" id="IPR023393">
    <property type="entry name" value="START-like_dom_sf"/>
</dbReference>
<evidence type="ECO:0000313" key="2">
    <source>
        <dbReference type="EMBL" id="KAK7323565.1"/>
    </source>
</evidence>
<comment type="caution">
    <text evidence="2">The sequence shown here is derived from an EMBL/GenBank/DDBJ whole genome shotgun (WGS) entry which is preliminary data.</text>
</comment>